<dbReference type="InterPro" id="IPR024445">
    <property type="entry name" value="Tnp_ISXO2-like"/>
</dbReference>
<evidence type="ECO:0000313" key="2">
    <source>
        <dbReference type="EMBL" id="KAE9542513.1"/>
    </source>
</evidence>
<comment type="caution">
    <text evidence="2">The sequence shown here is derived from an EMBL/GenBank/DDBJ whole genome shotgun (WGS) entry which is preliminary data.</text>
</comment>
<dbReference type="EMBL" id="VYZN01000010">
    <property type="protein sequence ID" value="KAE9542513.1"/>
    <property type="molecule type" value="Genomic_DNA"/>
</dbReference>
<keyword evidence="3" id="KW-1185">Reference proteome</keyword>
<dbReference type="Proteomes" id="UP000475862">
    <property type="component" value="Unassembled WGS sequence"/>
</dbReference>
<dbReference type="OrthoDB" id="6611384at2759"/>
<dbReference type="InterPro" id="IPR053164">
    <property type="entry name" value="IS1016-like_transposase"/>
</dbReference>
<dbReference type="AlphaFoldDB" id="A0A6G0U0Q0"/>
<evidence type="ECO:0000313" key="3">
    <source>
        <dbReference type="Proteomes" id="UP000475862"/>
    </source>
</evidence>
<dbReference type="PANTHER" id="PTHR47163:SF2">
    <property type="entry name" value="SI:DKEY-17M8.2"/>
    <property type="match status" value="1"/>
</dbReference>
<protein>
    <recommendedName>
        <fullName evidence="1">ISXO2-like transposase domain-containing protein</fullName>
    </recommendedName>
</protein>
<name>A0A6G0U0Q0_APHGL</name>
<feature type="domain" description="ISXO2-like transposase" evidence="1">
    <location>
        <begin position="114"/>
        <end position="256"/>
    </location>
</feature>
<reference evidence="2 3" key="1">
    <citation type="submission" date="2019-08" db="EMBL/GenBank/DDBJ databases">
        <title>The genome of the soybean aphid Biotype 1, its phylome, world population structure and adaptation to the North American continent.</title>
        <authorList>
            <person name="Giordano R."/>
            <person name="Donthu R.K."/>
            <person name="Hernandez A.G."/>
            <person name="Wright C.L."/>
            <person name="Zimin A.V."/>
        </authorList>
    </citation>
    <scope>NUCLEOTIDE SEQUENCE [LARGE SCALE GENOMIC DNA]</scope>
    <source>
        <tissue evidence="2">Whole aphids</tissue>
    </source>
</reference>
<gene>
    <name evidence="2" type="ORF">AGLY_003374</name>
</gene>
<organism evidence="2 3">
    <name type="scientific">Aphis glycines</name>
    <name type="common">Soybean aphid</name>
    <dbReference type="NCBI Taxonomy" id="307491"/>
    <lineage>
        <taxon>Eukaryota</taxon>
        <taxon>Metazoa</taxon>
        <taxon>Ecdysozoa</taxon>
        <taxon>Arthropoda</taxon>
        <taxon>Hexapoda</taxon>
        <taxon>Insecta</taxon>
        <taxon>Pterygota</taxon>
        <taxon>Neoptera</taxon>
        <taxon>Paraneoptera</taxon>
        <taxon>Hemiptera</taxon>
        <taxon>Sternorrhyncha</taxon>
        <taxon>Aphidomorpha</taxon>
        <taxon>Aphidoidea</taxon>
        <taxon>Aphididae</taxon>
        <taxon>Aphidini</taxon>
        <taxon>Aphis</taxon>
        <taxon>Aphis</taxon>
    </lineage>
</organism>
<feature type="non-terminal residue" evidence="2">
    <location>
        <position position="1"/>
    </location>
</feature>
<dbReference type="SMART" id="SM01126">
    <property type="entry name" value="DDE_Tnp_IS1595"/>
    <property type="match status" value="1"/>
</dbReference>
<sequence length="340" mass="39911">IIIIKDFQKLYDIFEHKTNGPVSISVIEKLQSWNLLAREGVLKCNNGHYLKLYPHVRSLDGFSWSCRAPINKKKKNAIIIDQFALIHFFINRICHWSSFHREVVFEAMITNHNKIDGVGQVVEIDESKFGRRKYNHGHRVDGQWIFGGGFQRETGACFLIPVEKRDKDTLLTAINDWILPGTTIISYCWKSYQCLEDERFVHLTVNHSIQFKNPETGAHTNNVEGMWRHAKASLSQYCRKKRFYGGYLAKFMFLKRCRILNIEPLTEFFKLAGELYDPKAIQENNLLLLSDGEESSETDGSDEDLYHFFWYNFQSNDLQEFWNKTFVFIKTPFKIVFCIH</sequence>
<proteinExistence type="predicted"/>
<evidence type="ECO:0000259" key="1">
    <source>
        <dbReference type="SMART" id="SM01126"/>
    </source>
</evidence>
<accession>A0A6G0U0Q0</accession>
<dbReference type="PANTHER" id="PTHR47163">
    <property type="entry name" value="DDE_TNP_IS1595 DOMAIN-CONTAINING PROTEIN"/>
    <property type="match status" value="1"/>
</dbReference>
<dbReference type="Pfam" id="PF12762">
    <property type="entry name" value="DDE_Tnp_IS1595"/>
    <property type="match status" value="1"/>
</dbReference>